<evidence type="ECO:0000256" key="2">
    <source>
        <dbReference type="ARBA" id="ARBA00022771"/>
    </source>
</evidence>
<evidence type="ECO:0000256" key="1">
    <source>
        <dbReference type="ARBA" id="ARBA00022723"/>
    </source>
</evidence>
<proteinExistence type="predicted"/>
<evidence type="ECO:0000259" key="6">
    <source>
        <dbReference type="PROSITE" id="PS50157"/>
    </source>
</evidence>
<dbReference type="InterPro" id="IPR013087">
    <property type="entry name" value="Znf_C2H2_type"/>
</dbReference>
<evidence type="ECO:0000256" key="3">
    <source>
        <dbReference type="ARBA" id="ARBA00022833"/>
    </source>
</evidence>
<gene>
    <name evidence="7" type="ORF">Sste5346_003338</name>
</gene>
<protein>
    <recommendedName>
        <fullName evidence="6">C2H2-type domain-containing protein</fullName>
    </recommendedName>
</protein>
<keyword evidence="2 4" id="KW-0863">Zinc-finger</keyword>
<accession>A0ABR3ZF50</accession>
<dbReference type="SMART" id="SM00355">
    <property type="entry name" value="ZnF_C2H2"/>
    <property type="match status" value="2"/>
</dbReference>
<evidence type="ECO:0000256" key="4">
    <source>
        <dbReference type="PROSITE-ProRule" id="PRU00042"/>
    </source>
</evidence>
<dbReference type="SUPFAM" id="SSF57667">
    <property type="entry name" value="beta-beta-alpha zinc fingers"/>
    <property type="match status" value="1"/>
</dbReference>
<name>A0ABR3ZF50_9PEZI</name>
<dbReference type="InterPro" id="IPR036236">
    <property type="entry name" value="Znf_C2H2_sf"/>
</dbReference>
<evidence type="ECO:0000313" key="8">
    <source>
        <dbReference type="Proteomes" id="UP001583186"/>
    </source>
</evidence>
<dbReference type="EMBL" id="JAWCUI010000014">
    <property type="protein sequence ID" value="KAL1898927.1"/>
    <property type="molecule type" value="Genomic_DNA"/>
</dbReference>
<dbReference type="Proteomes" id="UP001583186">
    <property type="component" value="Unassembled WGS sequence"/>
</dbReference>
<dbReference type="PANTHER" id="PTHR23235:SF120">
    <property type="entry name" value="KRUPPEL-LIKE FACTOR 15"/>
    <property type="match status" value="1"/>
</dbReference>
<sequence>MLDMKMDFHSQHGPMYGDVSSGHGSFSSASGPVSSSYDAYTPVSMSGRSTPVHNHRMGSVDYSSNASFGEILEMTPPSSATVPFFSINMPPTTTAGMATNYHLSSSAFPQMPATPERNASFSSSGSSSPEEGPNGLMNNSYPASVASMSSMTSMSTLSSGGSPPHDNVLCGPATPGGYPFPESMSSKVNGLQGQYALPAPYSRHGGYPTPSGHLHDGSDYSPSEFCWNNRPDSPAINYFGERPSLPPPPPSATLKSSVVKNECADAYLSPSSESPYGTSPSRRALHYMGAQSSARALQGAVDANENHGYASHIATNPATTGTIVTRNGIQVSRVASGAYKCIVAGCPSRPFKRSEHLKRHVTTHHENKDSFPCEFCGRHFNRKDNWRSHLKLHTVTRGKNARTDYFPAAVRIYEHEMKHITKSRSRKEVNGF</sequence>
<dbReference type="PANTHER" id="PTHR23235">
    <property type="entry name" value="KRUEPPEL-LIKE TRANSCRIPTION FACTOR"/>
    <property type="match status" value="1"/>
</dbReference>
<feature type="compositionally biased region" description="Low complexity" evidence="5">
    <location>
        <begin position="122"/>
        <end position="133"/>
    </location>
</feature>
<feature type="region of interest" description="Disordered" evidence="5">
    <location>
        <begin position="107"/>
        <end position="174"/>
    </location>
</feature>
<feature type="compositionally biased region" description="Low complexity" evidence="5">
    <location>
        <begin position="147"/>
        <end position="162"/>
    </location>
</feature>
<dbReference type="PROSITE" id="PS00028">
    <property type="entry name" value="ZINC_FINGER_C2H2_1"/>
    <property type="match status" value="1"/>
</dbReference>
<keyword evidence="3" id="KW-0862">Zinc</keyword>
<evidence type="ECO:0000313" key="7">
    <source>
        <dbReference type="EMBL" id="KAL1898927.1"/>
    </source>
</evidence>
<dbReference type="Gene3D" id="3.30.160.60">
    <property type="entry name" value="Classic Zinc Finger"/>
    <property type="match status" value="2"/>
</dbReference>
<organism evidence="7 8">
    <name type="scientific">Sporothrix stenoceras</name>
    <dbReference type="NCBI Taxonomy" id="5173"/>
    <lineage>
        <taxon>Eukaryota</taxon>
        <taxon>Fungi</taxon>
        <taxon>Dikarya</taxon>
        <taxon>Ascomycota</taxon>
        <taxon>Pezizomycotina</taxon>
        <taxon>Sordariomycetes</taxon>
        <taxon>Sordariomycetidae</taxon>
        <taxon>Ophiostomatales</taxon>
        <taxon>Ophiostomataceae</taxon>
        <taxon>Sporothrix</taxon>
    </lineage>
</organism>
<feature type="non-terminal residue" evidence="7">
    <location>
        <position position="432"/>
    </location>
</feature>
<evidence type="ECO:0000256" key="5">
    <source>
        <dbReference type="SAM" id="MobiDB-lite"/>
    </source>
</evidence>
<reference evidence="7 8" key="1">
    <citation type="journal article" date="2024" name="IMA Fungus">
        <title>IMA Genome - F19 : A genome assembly and annotation guide to empower mycologists, including annotated draft genome sequences of Ceratocystis pirilliformis, Diaporthe australafricana, Fusarium ophioides, Paecilomyces lecythidis, and Sporothrix stenoceras.</title>
        <authorList>
            <person name="Aylward J."/>
            <person name="Wilson A.M."/>
            <person name="Visagie C.M."/>
            <person name="Spraker J."/>
            <person name="Barnes I."/>
            <person name="Buitendag C."/>
            <person name="Ceriani C."/>
            <person name="Del Mar Angel L."/>
            <person name="du Plessis D."/>
            <person name="Fuchs T."/>
            <person name="Gasser K."/>
            <person name="Kramer D."/>
            <person name="Li W."/>
            <person name="Munsamy K."/>
            <person name="Piso A."/>
            <person name="Price J.L."/>
            <person name="Sonnekus B."/>
            <person name="Thomas C."/>
            <person name="van der Nest A."/>
            <person name="van Dijk A."/>
            <person name="van Heerden A."/>
            <person name="van Vuuren N."/>
            <person name="Yilmaz N."/>
            <person name="Duong T.A."/>
            <person name="van der Merwe N.A."/>
            <person name="Wingfield M.J."/>
            <person name="Wingfield B.D."/>
        </authorList>
    </citation>
    <scope>NUCLEOTIDE SEQUENCE [LARGE SCALE GENOMIC DNA]</scope>
    <source>
        <strain evidence="7 8">CMW 5346</strain>
    </source>
</reference>
<keyword evidence="1" id="KW-0479">Metal-binding</keyword>
<comment type="caution">
    <text evidence="7">The sequence shown here is derived from an EMBL/GenBank/DDBJ whole genome shotgun (WGS) entry which is preliminary data.</text>
</comment>
<feature type="domain" description="C2H2-type" evidence="6">
    <location>
        <begin position="371"/>
        <end position="398"/>
    </location>
</feature>
<dbReference type="PROSITE" id="PS50157">
    <property type="entry name" value="ZINC_FINGER_C2H2_2"/>
    <property type="match status" value="1"/>
</dbReference>
<keyword evidence="8" id="KW-1185">Reference proteome</keyword>
<dbReference type="Pfam" id="PF00096">
    <property type="entry name" value="zf-C2H2"/>
    <property type="match status" value="1"/>
</dbReference>